<dbReference type="PATRIC" id="fig|1526658.3.peg.3786"/>
<dbReference type="InterPro" id="IPR027417">
    <property type="entry name" value="P-loop_NTPase"/>
</dbReference>
<evidence type="ECO:0000256" key="3">
    <source>
        <dbReference type="ARBA" id="ARBA00022741"/>
    </source>
</evidence>
<comment type="caution">
    <text evidence="6">The sequence shown here is derived from an EMBL/GenBank/DDBJ whole genome shotgun (WGS) entry which is preliminary data.</text>
</comment>
<dbReference type="Pfam" id="PF12399">
    <property type="entry name" value="BCA_ABC_TP_C"/>
    <property type="match status" value="1"/>
</dbReference>
<evidence type="ECO:0000313" key="6">
    <source>
        <dbReference type="EMBL" id="KPH80469.1"/>
    </source>
</evidence>
<dbReference type="InterPro" id="IPR003439">
    <property type="entry name" value="ABC_transporter-like_ATP-bd"/>
</dbReference>
<proteinExistence type="inferred from homology"/>
<reference evidence="6 7" key="1">
    <citation type="submission" date="2015-07" db="EMBL/GenBank/DDBJ databases">
        <title>Whole genome sequencing of Bosea vaviloviae isolated from cave pool.</title>
        <authorList>
            <person name="Tan N.E.H."/>
            <person name="Lee Y.P."/>
            <person name="Gan H.M."/>
            <person name="Barton H."/>
            <person name="Savka M.A."/>
        </authorList>
    </citation>
    <scope>NUCLEOTIDE SEQUENCE [LARGE SCALE GENOMIC DNA]</scope>
    <source>
        <strain evidence="6 7">SD260</strain>
    </source>
</reference>
<dbReference type="SUPFAM" id="SSF52540">
    <property type="entry name" value="P-loop containing nucleoside triphosphate hydrolases"/>
    <property type="match status" value="1"/>
</dbReference>
<gene>
    <name evidence="6" type="ORF">AE618_11780</name>
</gene>
<dbReference type="InterPro" id="IPR032823">
    <property type="entry name" value="BCA_ABC_TP_C"/>
</dbReference>
<keyword evidence="4" id="KW-0067">ATP-binding</keyword>
<protein>
    <submittedName>
        <fullName evidence="6">Branched-chain amino acid ABC transporter substrate-binding protein</fullName>
    </submittedName>
</protein>
<sequence length="258" mass="27077">MTETGIAKPVAEPVLVLSGLRKAFGALKVTDGVSLSVAPGELHALIGPNGAGKTTLVHQISGMLRPDTGSIRFRGHDITALPPEKRARAGLARTFQITSTIPSLSVLENVALGVQARSARPLALFRNAARDESLNRPAWAAIEAVGLTERAHVLAGRLSHGEKRALEIAMALTLEPAAILLDEPLAGVGREEGERLIALLASLKGRYAMLLVEHDMEAVFALADTVSVLVYGRVIASGAPAAVRADPAVREAYLGEEG</sequence>
<evidence type="ECO:0000256" key="1">
    <source>
        <dbReference type="ARBA" id="ARBA00005417"/>
    </source>
</evidence>
<dbReference type="OrthoDB" id="9780942at2"/>
<dbReference type="CDD" id="cd03219">
    <property type="entry name" value="ABC_Mj1267_LivG_branched"/>
    <property type="match status" value="1"/>
</dbReference>
<dbReference type="InterPro" id="IPR017871">
    <property type="entry name" value="ABC_transporter-like_CS"/>
</dbReference>
<keyword evidence="7" id="KW-1185">Reference proteome</keyword>
<dbReference type="InterPro" id="IPR003593">
    <property type="entry name" value="AAA+_ATPase"/>
</dbReference>
<dbReference type="AlphaFoldDB" id="A0A0N0MB50"/>
<dbReference type="GO" id="GO:0016887">
    <property type="term" value="F:ATP hydrolysis activity"/>
    <property type="evidence" value="ECO:0007669"/>
    <property type="project" value="InterPro"/>
</dbReference>
<dbReference type="PANTHER" id="PTHR45772">
    <property type="entry name" value="CONSERVED COMPONENT OF ABC TRANSPORTER FOR NATURAL AMINO ACIDS-RELATED"/>
    <property type="match status" value="1"/>
</dbReference>
<dbReference type="Proteomes" id="UP000037822">
    <property type="component" value="Unassembled WGS sequence"/>
</dbReference>
<dbReference type="PROSITE" id="PS00211">
    <property type="entry name" value="ABC_TRANSPORTER_1"/>
    <property type="match status" value="1"/>
</dbReference>
<organism evidence="6 7">
    <name type="scientific">Bosea vaviloviae</name>
    <dbReference type="NCBI Taxonomy" id="1526658"/>
    <lineage>
        <taxon>Bacteria</taxon>
        <taxon>Pseudomonadati</taxon>
        <taxon>Pseudomonadota</taxon>
        <taxon>Alphaproteobacteria</taxon>
        <taxon>Hyphomicrobiales</taxon>
        <taxon>Boseaceae</taxon>
        <taxon>Bosea</taxon>
    </lineage>
</organism>
<dbReference type="Pfam" id="PF00005">
    <property type="entry name" value="ABC_tran"/>
    <property type="match status" value="1"/>
</dbReference>
<keyword evidence="3" id="KW-0547">Nucleotide-binding</keyword>
<dbReference type="PANTHER" id="PTHR45772:SF2">
    <property type="entry name" value="ABC TRANSPORTER ATP-BINDING PROTEIN"/>
    <property type="match status" value="1"/>
</dbReference>
<accession>A0A0N0MB50</accession>
<evidence type="ECO:0000259" key="5">
    <source>
        <dbReference type="PROSITE" id="PS50893"/>
    </source>
</evidence>
<dbReference type="EMBL" id="LGSZ01000040">
    <property type="protein sequence ID" value="KPH80469.1"/>
    <property type="molecule type" value="Genomic_DNA"/>
</dbReference>
<evidence type="ECO:0000313" key="7">
    <source>
        <dbReference type="Proteomes" id="UP000037822"/>
    </source>
</evidence>
<name>A0A0N0MB50_9HYPH</name>
<dbReference type="GO" id="GO:0005886">
    <property type="term" value="C:plasma membrane"/>
    <property type="evidence" value="ECO:0007669"/>
    <property type="project" value="TreeGrafter"/>
</dbReference>
<dbReference type="InterPro" id="IPR051120">
    <property type="entry name" value="ABC_AA/LPS_Transport"/>
</dbReference>
<feature type="domain" description="ABC transporter" evidence="5">
    <location>
        <begin position="15"/>
        <end position="256"/>
    </location>
</feature>
<evidence type="ECO:0000256" key="2">
    <source>
        <dbReference type="ARBA" id="ARBA00022448"/>
    </source>
</evidence>
<evidence type="ECO:0000256" key="4">
    <source>
        <dbReference type="ARBA" id="ARBA00022840"/>
    </source>
</evidence>
<dbReference type="PROSITE" id="PS50893">
    <property type="entry name" value="ABC_TRANSPORTER_2"/>
    <property type="match status" value="1"/>
</dbReference>
<keyword evidence="2" id="KW-0813">Transport</keyword>
<dbReference type="SMART" id="SM00382">
    <property type="entry name" value="AAA"/>
    <property type="match status" value="1"/>
</dbReference>
<dbReference type="Gene3D" id="3.40.50.300">
    <property type="entry name" value="P-loop containing nucleotide triphosphate hydrolases"/>
    <property type="match status" value="1"/>
</dbReference>
<dbReference type="GO" id="GO:0005524">
    <property type="term" value="F:ATP binding"/>
    <property type="evidence" value="ECO:0007669"/>
    <property type="project" value="UniProtKB-KW"/>
</dbReference>
<comment type="similarity">
    <text evidence="1">Belongs to the ABC transporter superfamily.</text>
</comment>